<evidence type="ECO:0000256" key="11">
    <source>
        <dbReference type="RuleBase" id="RU362068"/>
    </source>
</evidence>
<comment type="function">
    <text evidence="1 11">Catalyzes the NADPH-dependent reduction of ketopantoate into pantoic acid.</text>
</comment>
<proteinExistence type="inferred from homology"/>
<dbReference type="Gene3D" id="3.40.50.720">
    <property type="entry name" value="NAD(P)-binding Rossmann-like Domain"/>
    <property type="match status" value="1"/>
</dbReference>
<dbReference type="InterPro" id="IPR013332">
    <property type="entry name" value="KPR_N"/>
</dbReference>
<accession>A0ABR8R4V3</accession>
<evidence type="ECO:0000256" key="4">
    <source>
        <dbReference type="ARBA" id="ARBA00013014"/>
    </source>
</evidence>
<reference evidence="14 15" key="1">
    <citation type="submission" date="2020-08" db="EMBL/GenBank/DDBJ databases">
        <title>A Genomic Blueprint of the Chicken Gut Microbiome.</title>
        <authorList>
            <person name="Gilroy R."/>
            <person name="Ravi A."/>
            <person name="Getino M."/>
            <person name="Pursley I."/>
            <person name="Horton D.L."/>
            <person name="Alikhan N.-F."/>
            <person name="Baker D."/>
            <person name="Gharbi K."/>
            <person name="Hall N."/>
            <person name="Watson M."/>
            <person name="Adriaenssens E.M."/>
            <person name="Foster-Nyarko E."/>
            <person name="Jarju S."/>
            <person name="Secka A."/>
            <person name="Antonio M."/>
            <person name="Oren A."/>
            <person name="Chaudhuri R."/>
            <person name="La Ragione R.M."/>
            <person name="Hildebrand F."/>
            <person name="Pallen M.J."/>
        </authorList>
    </citation>
    <scope>NUCLEOTIDE SEQUENCE [LARGE SCALE GENOMIC DNA]</scope>
    <source>
        <strain evidence="14 15">Sa2BUA9</strain>
    </source>
</reference>
<sequence>MRIGIVGAGAIGMLFGGYLSKHGHDITFLVRNKNIEQLYIQQENLSEPEPIKCQIVSSIATMNQMELIIVAVKYHHLSSLKKDLDSLPREIPLMFIQNGLLHIQFIDTLKQSNIILGSVLHGATKSNPATVQHLGVGVTSIGIYKGKWTSLEQFLHSNIENFPIQYSQNIYQILFKKALLNSLINPLTTIAHVQNGELIKNESYKEILRSIYEEILEAFVECKELLSWEEVVSLCQNTEKNYSSMLKDYQSGRIMEVETIVGAILREAENRNKALPILNTFYLLLKEMNKAGE</sequence>
<evidence type="ECO:0000256" key="6">
    <source>
        <dbReference type="ARBA" id="ARBA00022655"/>
    </source>
</evidence>
<dbReference type="NCBIfam" id="TIGR00745">
    <property type="entry name" value="apbA_panE"/>
    <property type="match status" value="1"/>
</dbReference>
<evidence type="ECO:0000256" key="2">
    <source>
        <dbReference type="ARBA" id="ARBA00004994"/>
    </source>
</evidence>
<dbReference type="InterPro" id="IPR050838">
    <property type="entry name" value="Ketopantoate_reductase"/>
</dbReference>
<dbReference type="InterPro" id="IPR003710">
    <property type="entry name" value="ApbA"/>
</dbReference>
<comment type="pathway">
    <text evidence="2 11">Cofactor biosynthesis; (R)-pantothenate biosynthesis; (R)-pantoate from 3-methyl-2-oxobutanoate: step 2/2.</text>
</comment>
<keyword evidence="15" id="KW-1185">Reference proteome</keyword>
<evidence type="ECO:0000256" key="5">
    <source>
        <dbReference type="ARBA" id="ARBA00019465"/>
    </source>
</evidence>
<evidence type="ECO:0000313" key="15">
    <source>
        <dbReference type="Proteomes" id="UP000640786"/>
    </source>
</evidence>
<dbReference type="SUPFAM" id="SSF51735">
    <property type="entry name" value="NAD(P)-binding Rossmann-fold domains"/>
    <property type="match status" value="1"/>
</dbReference>
<dbReference type="EC" id="1.1.1.169" evidence="4 11"/>
<feature type="domain" description="Ketopantoate reductase C-terminal" evidence="13">
    <location>
        <begin position="169"/>
        <end position="288"/>
    </location>
</feature>
<keyword evidence="7 11" id="KW-0521">NADP</keyword>
<name>A0ABR8R4V3_9BACI</name>
<dbReference type="RefSeq" id="WP_186318125.1">
    <property type="nucleotide sequence ID" value="NZ_JACSQO010000001.1"/>
</dbReference>
<dbReference type="Gene3D" id="1.10.1040.10">
    <property type="entry name" value="N-(1-d-carboxylethyl)-l-norvaline Dehydrogenase, domain 2"/>
    <property type="match status" value="1"/>
</dbReference>
<keyword evidence="6 11" id="KW-0566">Pantothenate biosynthesis</keyword>
<dbReference type="Pfam" id="PF02558">
    <property type="entry name" value="ApbA"/>
    <property type="match status" value="1"/>
</dbReference>
<dbReference type="Proteomes" id="UP000640786">
    <property type="component" value="Unassembled WGS sequence"/>
</dbReference>
<evidence type="ECO:0000259" key="12">
    <source>
        <dbReference type="Pfam" id="PF02558"/>
    </source>
</evidence>
<dbReference type="InterPro" id="IPR013328">
    <property type="entry name" value="6PGD_dom2"/>
</dbReference>
<gene>
    <name evidence="14" type="ORF">H9650_01655</name>
</gene>
<comment type="similarity">
    <text evidence="3 11">Belongs to the ketopantoate reductase family.</text>
</comment>
<dbReference type="InterPro" id="IPR008927">
    <property type="entry name" value="6-PGluconate_DH-like_C_sf"/>
</dbReference>
<dbReference type="SUPFAM" id="SSF48179">
    <property type="entry name" value="6-phosphogluconate dehydrogenase C-terminal domain-like"/>
    <property type="match status" value="1"/>
</dbReference>
<evidence type="ECO:0000259" key="13">
    <source>
        <dbReference type="Pfam" id="PF08546"/>
    </source>
</evidence>
<dbReference type="InterPro" id="IPR036291">
    <property type="entry name" value="NAD(P)-bd_dom_sf"/>
</dbReference>
<evidence type="ECO:0000256" key="10">
    <source>
        <dbReference type="ARBA" id="ARBA00048793"/>
    </source>
</evidence>
<dbReference type="InterPro" id="IPR013752">
    <property type="entry name" value="KPA_reductase"/>
</dbReference>
<evidence type="ECO:0000313" key="14">
    <source>
        <dbReference type="EMBL" id="MBD7942806.1"/>
    </source>
</evidence>
<protein>
    <recommendedName>
        <fullName evidence="5 11">2-dehydropantoate 2-reductase</fullName>
        <ecNumber evidence="4 11">1.1.1.169</ecNumber>
    </recommendedName>
    <alternativeName>
        <fullName evidence="9 11">Ketopantoate reductase</fullName>
    </alternativeName>
</protein>
<comment type="catalytic activity">
    <reaction evidence="10 11">
        <text>(R)-pantoate + NADP(+) = 2-dehydropantoate + NADPH + H(+)</text>
        <dbReference type="Rhea" id="RHEA:16233"/>
        <dbReference type="ChEBI" id="CHEBI:11561"/>
        <dbReference type="ChEBI" id="CHEBI:15378"/>
        <dbReference type="ChEBI" id="CHEBI:15980"/>
        <dbReference type="ChEBI" id="CHEBI:57783"/>
        <dbReference type="ChEBI" id="CHEBI:58349"/>
        <dbReference type="EC" id="1.1.1.169"/>
    </reaction>
</comment>
<evidence type="ECO:0000256" key="9">
    <source>
        <dbReference type="ARBA" id="ARBA00032024"/>
    </source>
</evidence>
<keyword evidence="8 11" id="KW-0560">Oxidoreductase</keyword>
<evidence type="ECO:0000256" key="1">
    <source>
        <dbReference type="ARBA" id="ARBA00002919"/>
    </source>
</evidence>
<feature type="domain" description="Ketopantoate reductase N-terminal" evidence="12">
    <location>
        <begin position="3"/>
        <end position="145"/>
    </location>
</feature>
<evidence type="ECO:0000256" key="7">
    <source>
        <dbReference type="ARBA" id="ARBA00022857"/>
    </source>
</evidence>
<dbReference type="Pfam" id="PF08546">
    <property type="entry name" value="ApbA_C"/>
    <property type="match status" value="1"/>
</dbReference>
<dbReference type="PANTHER" id="PTHR43765:SF2">
    <property type="entry name" value="2-DEHYDROPANTOATE 2-REDUCTASE"/>
    <property type="match status" value="1"/>
</dbReference>
<dbReference type="PANTHER" id="PTHR43765">
    <property type="entry name" value="2-DEHYDROPANTOATE 2-REDUCTASE-RELATED"/>
    <property type="match status" value="1"/>
</dbReference>
<dbReference type="EMBL" id="JACSQO010000001">
    <property type="protein sequence ID" value="MBD7942806.1"/>
    <property type="molecule type" value="Genomic_DNA"/>
</dbReference>
<evidence type="ECO:0000256" key="8">
    <source>
        <dbReference type="ARBA" id="ARBA00023002"/>
    </source>
</evidence>
<comment type="caution">
    <text evidence="14">The sequence shown here is derived from an EMBL/GenBank/DDBJ whole genome shotgun (WGS) entry which is preliminary data.</text>
</comment>
<organism evidence="14 15">
    <name type="scientific">Psychrobacillus faecigallinarum</name>
    <dbReference type="NCBI Taxonomy" id="2762235"/>
    <lineage>
        <taxon>Bacteria</taxon>
        <taxon>Bacillati</taxon>
        <taxon>Bacillota</taxon>
        <taxon>Bacilli</taxon>
        <taxon>Bacillales</taxon>
        <taxon>Bacillaceae</taxon>
        <taxon>Psychrobacillus</taxon>
    </lineage>
</organism>
<evidence type="ECO:0000256" key="3">
    <source>
        <dbReference type="ARBA" id="ARBA00007870"/>
    </source>
</evidence>